<evidence type="ECO:0000256" key="6">
    <source>
        <dbReference type="ARBA" id="ARBA00023146"/>
    </source>
</evidence>
<protein>
    <recommendedName>
        <fullName evidence="2">serine--tRNA ligase</fullName>
        <ecNumber evidence="2">6.1.1.11</ecNumber>
    </recommendedName>
    <alternativeName>
        <fullName evidence="7">Seryl-tRNA synthetase</fullName>
    </alternativeName>
</protein>
<dbReference type="PANTHER" id="PTHR11778">
    <property type="entry name" value="SERYL-TRNA SYNTHETASE"/>
    <property type="match status" value="1"/>
</dbReference>
<organism evidence="9 10">
    <name type="scientific">Schistosoma japonicum</name>
    <name type="common">Blood fluke</name>
    <dbReference type="NCBI Taxonomy" id="6182"/>
    <lineage>
        <taxon>Eukaryota</taxon>
        <taxon>Metazoa</taxon>
        <taxon>Spiralia</taxon>
        <taxon>Lophotrochozoa</taxon>
        <taxon>Platyhelminthes</taxon>
        <taxon>Trematoda</taxon>
        <taxon>Digenea</taxon>
        <taxon>Strigeidida</taxon>
        <taxon>Schistosomatoidea</taxon>
        <taxon>Schistosomatidae</taxon>
        <taxon>Schistosoma</taxon>
    </lineage>
</organism>
<dbReference type="AlphaFoldDB" id="A0A4Z2DT42"/>
<dbReference type="STRING" id="6182.A0A4Z2DT42"/>
<dbReference type="PROSITE" id="PS50862">
    <property type="entry name" value="AA_TRNA_LIGASE_II"/>
    <property type="match status" value="1"/>
</dbReference>
<feature type="domain" description="Aminoacyl-transfer RNA synthetases class-II family profile" evidence="8">
    <location>
        <begin position="189"/>
        <end position="437"/>
    </location>
</feature>
<evidence type="ECO:0000256" key="5">
    <source>
        <dbReference type="ARBA" id="ARBA00022840"/>
    </source>
</evidence>
<evidence type="ECO:0000256" key="2">
    <source>
        <dbReference type="ARBA" id="ARBA00012840"/>
    </source>
</evidence>
<dbReference type="Gene3D" id="3.30.930.10">
    <property type="entry name" value="Bira Bifunctional Protein, Domain 2"/>
    <property type="match status" value="1"/>
</dbReference>
<comment type="caution">
    <text evidence="9">The sequence shown here is derived from an EMBL/GenBank/DDBJ whole genome shotgun (WGS) entry which is preliminary data.</text>
</comment>
<dbReference type="EC" id="6.1.1.11" evidence="2"/>
<evidence type="ECO:0000313" key="10">
    <source>
        <dbReference type="Proteomes" id="UP000311919"/>
    </source>
</evidence>
<keyword evidence="4" id="KW-0547">Nucleotide-binding</keyword>
<evidence type="ECO:0000256" key="7">
    <source>
        <dbReference type="ARBA" id="ARBA00031113"/>
    </source>
</evidence>
<accession>A0A4Z2DT42</accession>
<gene>
    <name evidence="9" type="ORF">EWB00_005961</name>
</gene>
<dbReference type="InterPro" id="IPR002314">
    <property type="entry name" value="aa-tRNA-synt_IIb"/>
</dbReference>
<keyword evidence="3 9" id="KW-0436">Ligase</keyword>
<dbReference type="SUPFAM" id="SSF55681">
    <property type="entry name" value="Class II aaRS and biotin synthetases"/>
    <property type="match status" value="1"/>
</dbReference>
<dbReference type="InterPro" id="IPR045864">
    <property type="entry name" value="aa-tRNA-synth_II/BPL/LPL"/>
</dbReference>
<comment type="similarity">
    <text evidence="1">Belongs to the class-II aminoacyl-tRNA synthetase family. Type-1 seryl-tRNA synthetase subfamily.</text>
</comment>
<keyword evidence="6" id="KW-0030">Aminoacyl-tRNA synthetase</keyword>
<dbReference type="Proteomes" id="UP000311919">
    <property type="component" value="Unassembled WGS sequence"/>
</dbReference>
<reference evidence="9 10" key="1">
    <citation type="submission" date="2019-03" db="EMBL/GenBank/DDBJ databases">
        <title>An improved genome assembly of the fluke Schistosoma japonicum.</title>
        <authorList>
            <person name="Hu W."/>
            <person name="Luo F."/>
            <person name="Yin M."/>
            <person name="Mo X."/>
            <person name="Sun C."/>
            <person name="Wu Q."/>
            <person name="Zhu B."/>
            <person name="Xiang M."/>
            <person name="Wang J."/>
            <person name="Wang Y."/>
            <person name="Zhang T."/>
            <person name="Xu B."/>
            <person name="Zheng H."/>
            <person name="Feng Z."/>
        </authorList>
    </citation>
    <scope>NUCLEOTIDE SEQUENCE [LARGE SCALE GENOMIC DNA]</scope>
    <source>
        <strain evidence="9">HuSjv2</strain>
        <tissue evidence="9">Worms</tissue>
    </source>
</reference>
<sequence>MQLFTYYSHTFPGLIRNYHRFSGIRYVLLNHRTYCLQTKSFQPQFNLDLFNDETFVGNLRVNLAARKSDLNVDRMLGLYRNYTNRNCSEAYDELISLVCQLPNFTHPLTPLGDSSNARQIYIHGSKREENWKLLDVVNLSSGSHSPETTDIINTNSLISINPRGHLRAKYTASGAGPKTYYFSGPLAQLESALVAYTVDRLKETGFEFVSVPDILPEPVIRACGFPTQGIRSQIYKITPPVSNLTYCLSGTSEMALAGFCAGRSFSCTSSEHNNPNESCHSSALGLCAVSRCFRKEAPGQEPPLYRVHQFTKVEMFAITEPSLSVSDAMFDRILKLQICLFADLGLHFRVLEMPSEELGDSAYRKVDIETWMPGDQIYGEISSSSICLDYQSKRLNIRWQTPNNQNEFAYTLNGTACAIPRMMKALIETHQTKVYEPIIILRLSIIMVLFINRCTLFGMNNNSKYYRDLFFTILVWTKDIWLTL</sequence>
<evidence type="ECO:0000256" key="1">
    <source>
        <dbReference type="ARBA" id="ARBA00010728"/>
    </source>
</evidence>
<evidence type="ECO:0000313" key="9">
    <source>
        <dbReference type="EMBL" id="TNN19713.1"/>
    </source>
</evidence>
<keyword evidence="5" id="KW-0067">ATP-binding</keyword>
<keyword evidence="10" id="KW-1185">Reference proteome</keyword>
<evidence type="ECO:0000256" key="3">
    <source>
        <dbReference type="ARBA" id="ARBA00022598"/>
    </source>
</evidence>
<dbReference type="GO" id="GO:0006434">
    <property type="term" value="P:seryl-tRNA aminoacylation"/>
    <property type="evidence" value="ECO:0007669"/>
    <property type="project" value="InterPro"/>
</dbReference>
<dbReference type="GO" id="GO:0005524">
    <property type="term" value="F:ATP binding"/>
    <property type="evidence" value="ECO:0007669"/>
    <property type="project" value="UniProtKB-KW"/>
</dbReference>
<dbReference type="InterPro" id="IPR006195">
    <property type="entry name" value="aa-tRNA-synth_II"/>
</dbReference>
<proteinExistence type="inferred from homology"/>
<name>A0A4Z2DT42_SCHJA</name>
<evidence type="ECO:0000259" key="8">
    <source>
        <dbReference type="PROSITE" id="PS50862"/>
    </source>
</evidence>
<evidence type="ECO:0000256" key="4">
    <source>
        <dbReference type="ARBA" id="ARBA00022741"/>
    </source>
</evidence>
<dbReference type="InterPro" id="IPR002317">
    <property type="entry name" value="Ser-tRNA-ligase_type_1"/>
</dbReference>
<dbReference type="Pfam" id="PF00587">
    <property type="entry name" value="tRNA-synt_2b"/>
    <property type="match status" value="1"/>
</dbReference>
<dbReference type="GO" id="GO:0004828">
    <property type="term" value="F:serine-tRNA ligase activity"/>
    <property type="evidence" value="ECO:0007669"/>
    <property type="project" value="UniProtKB-EC"/>
</dbReference>
<dbReference type="OrthoDB" id="10264585at2759"/>
<dbReference type="EMBL" id="SKCS01000039">
    <property type="protein sequence ID" value="TNN19713.1"/>
    <property type="molecule type" value="Genomic_DNA"/>
</dbReference>